<accession>A0A2N1MMS1</accession>
<proteinExistence type="predicted"/>
<organism evidence="1 2">
    <name type="scientific">Rhizophagus irregularis</name>
    <dbReference type="NCBI Taxonomy" id="588596"/>
    <lineage>
        <taxon>Eukaryota</taxon>
        <taxon>Fungi</taxon>
        <taxon>Fungi incertae sedis</taxon>
        <taxon>Mucoromycota</taxon>
        <taxon>Glomeromycotina</taxon>
        <taxon>Glomeromycetes</taxon>
        <taxon>Glomerales</taxon>
        <taxon>Glomeraceae</taxon>
        <taxon>Rhizophagus</taxon>
    </lineage>
</organism>
<name>A0A2N1MMS1_9GLOM</name>
<evidence type="ECO:0000313" key="2">
    <source>
        <dbReference type="Proteomes" id="UP000233469"/>
    </source>
</evidence>
<dbReference type="AlphaFoldDB" id="A0A2N1MMS1"/>
<dbReference type="EMBL" id="LLXL01001773">
    <property type="protein sequence ID" value="PKK62939.1"/>
    <property type="molecule type" value="Genomic_DNA"/>
</dbReference>
<evidence type="ECO:0000313" key="1">
    <source>
        <dbReference type="EMBL" id="PKK62939.1"/>
    </source>
</evidence>
<reference evidence="1 2" key="2">
    <citation type="submission" date="2017-10" db="EMBL/GenBank/DDBJ databases">
        <title>Extensive intraspecific genome diversity in a model arbuscular mycorrhizal fungus.</title>
        <authorList>
            <person name="Chen E.C.H."/>
            <person name="Morin E."/>
            <person name="Baudet D."/>
            <person name="Noel J."/>
            <person name="Ndikumana S."/>
            <person name="Charron P."/>
            <person name="St-Onge C."/>
            <person name="Giorgi J."/>
            <person name="Grigoriev I.V."/>
            <person name="Roux C."/>
            <person name="Martin F.M."/>
            <person name="Corradi N."/>
        </authorList>
    </citation>
    <scope>NUCLEOTIDE SEQUENCE [LARGE SCALE GENOMIC DNA]</scope>
    <source>
        <strain evidence="1 2">C2</strain>
    </source>
</reference>
<dbReference type="Proteomes" id="UP000233469">
    <property type="component" value="Unassembled WGS sequence"/>
</dbReference>
<sequence length="139" mass="16439">MSSEEMDLCKKSEYEFVKKVVNKDSCAGSKIFGVSGGRINKRRINGEDLVSEEFREIYREEKREKDHKVVSRKTEEIIKERRIQSIQKRMMQVSKDHIWIRHHKRVYSELSGISMYQHTERLNDSNVESSSKEEALAED</sequence>
<reference evidence="1 2" key="1">
    <citation type="submission" date="2016-04" db="EMBL/GenBank/DDBJ databases">
        <title>Genome analyses suggest a sexual origin of heterokaryosis in a supposedly ancient asexual fungus.</title>
        <authorList>
            <person name="Ropars J."/>
            <person name="Sedzielewska K."/>
            <person name="Noel J."/>
            <person name="Charron P."/>
            <person name="Farinelli L."/>
            <person name="Marton T."/>
            <person name="Kruger M."/>
            <person name="Pelin A."/>
            <person name="Brachmann A."/>
            <person name="Corradi N."/>
        </authorList>
    </citation>
    <scope>NUCLEOTIDE SEQUENCE [LARGE SCALE GENOMIC DNA]</scope>
    <source>
        <strain evidence="1 2">C2</strain>
    </source>
</reference>
<gene>
    <name evidence="1" type="ORF">RhiirC2_789628</name>
</gene>
<dbReference type="VEuPathDB" id="FungiDB:FUN_020343"/>
<comment type="caution">
    <text evidence="1">The sequence shown here is derived from an EMBL/GenBank/DDBJ whole genome shotgun (WGS) entry which is preliminary data.</text>
</comment>
<protein>
    <submittedName>
        <fullName evidence="1">Uncharacterized protein</fullName>
    </submittedName>
</protein>